<evidence type="ECO:0000256" key="4">
    <source>
        <dbReference type="ARBA" id="ARBA00023295"/>
    </source>
</evidence>
<evidence type="ECO:0000256" key="7">
    <source>
        <dbReference type="PIRSR" id="PIRSR026534-2"/>
    </source>
</evidence>
<evidence type="ECO:0000313" key="11">
    <source>
        <dbReference type="Proteomes" id="UP000623067"/>
    </source>
</evidence>
<organism evidence="10 11">
    <name type="scientific">Sphingomonas metalli</name>
    <dbReference type="NCBI Taxonomy" id="1779358"/>
    <lineage>
        <taxon>Bacteria</taxon>
        <taxon>Pseudomonadati</taxon>
        <taxon>Pseudomonadota</taxon>
        <taxon>Alphaproteobacteria</taxon>
        <taxon>Sphingomonadales</taxon>
        <taxon>Sphingomonadaceae</taxon>
        <taxon>Sphingomonas</taxon>
    </lineage>
</organism>
<reference evidence="10" key="1">
    <citation type="journal article" date="2014" name="Int. J. Syst. Evol. Microbiol.">
        <title>Complete genome sequence of Corynebacterium casei LMG S-19264T (=DSM 44701T), isolated from a smear-ripened cheese.</title>
        <authorList>
            <consortium name="US DOE Joint Genome Institute (JGI-PGF)"/>
            <person name="Walter F."/>
            <person name="Albersmeier A."/>
            <person name="Kalinowski J."/>
            <person name="Ruckert C."/>
        </authorList>
    </citation>
    <scope>NUCLEOTIDE SEQUENCE</scope>
    <source>
        <strain evidence="10">CGMCC 1.15330</strain>
    </source>
</reference>
<evidence type="ECO:0000256" key="8">
    <source>
        <dbReference type="PIRSR" id="PIRSR026534-3"/>
    </source>
</evidence>
<feature type="binding site" evidence="7">
    <location>
        <begin position="164"/>
        <end position="167"/>
    </location>
    <ligand>
        <name>substrate</name>
    </ligand>
</feature>
<evidence type="ECO:0000256" key="2">
    <source>
        <dbReference type="ARBA" id="ARBA00009865"/>
    </source>
</evidence>
<gene>
    <name evidence="10" type="primary">abnA</name>
    <name evidence="10" type="ORF">GCM10011380_33220</name>
</gene>
<protein>
    <recommendedName>
        <fullName evidence="5">Extracellular exo-alpha-(1-&gt;5)-L-arabinofuranosidase</fullName>
        <ecNumber evidence="5">3.2.1.55</ecNumber>
    </recommendedName>
</protein>
<evidence type="ECO:0000256" key="9">
    <source>
        <dbReference type="SAM" id="SignalP"/>
    </source>
</evidence>
<keyword evidence="3 5" id="KW-0378">Hydrolase</keyword>
<evidence type="ECO:0000256" key="6">
    <source>
        <dbReference type="PIRSR" id="PIRSR026534-1"/>
    </source>
</evidence>
<dbReference type="GO" id="GO:0005975">
    <property type="term" value="P:carbohydrate metabolic process"/>
    <property type="evidence" value="ECO:0007669"/>
    <property type="project" value="InterPro"/>
</dbReference>
<sequence>MISIRTSARAGTALLLAIGALAARAQAPVSVPAMQGDITPVHDPVITRERGLWHVFSTGLGDGPQGLIAHRTSRDLVTWQKGAAPFDRLPDWARRAVPGATNIWAPDIHYVDGRYRLYYSVSTFGSNRSAIGLATSPTLDPDAPGYGWRDEGLVVASAPQDDFNAIDPAFLADADGRQWLALGSFWTGLKLFALDPATGKLLRPGAPPRAIARRPVPAGAPSIVEAPFLFRHGGYYWLLASYDYCCKGVNSTYYTVIARSRTPEGPYLGKDGSTMLAGGGTILLRADLQEKQRFRGPGHAGHFRDADGTDYLVYHAYDRERRGAPVLRIATLRWGSDGWPTAQPVVE</sequence>
<evidence type="ECO:0000256" key="5">
    <source>
        <dbReference type="PIRNR" id="PIRNR026534"/>
    </source>
</evidence>
<reference evidence="10" key="2">
    <citation type="submission" date="2020-09" db="EMBL/GenBank/DDBJ databases">
        <authorList>
            <person name="Sun Q."/>
            <person name="Zhou Y."/>
        </authorList>
    </citation>
    <scope>NUCLEOTIDE SEQUENCE</scope>
    <source>
        <strain evidence="10">CGMCC 1.15330</strain>
    </source>
</reference>
<dbReference type="EC" id="3.2.1.55" evidence="5"/>
<dbReference type="GO" id="GO:0046558">
    <property type="term" value="F:arabinan endo-1,5-alpha-L-arabinosidase activity"/>
    <property type="evidence" value="ECO:0007669"/>
    <property type="project" value="InterPro"/>
</dbReference>
<feature type="site" description="Important for catalytic activity, responsible for pKa modulation of the active site Glu and correct orientation of both the proton donor and substrate" evidence="8">
    <location>
        <position position="167"/>
    </location>
</feature>
<dbReference type="PANTHER" id="PTHR43301">
    <property type="entry name" value="ARABINAN ENDO-1,5-ALPHA-L-ARABINOSIDASE"/>
    <property type="match status" value="1"/>
</dbReference>
<dbReference type="EMBL" id="BMIH01000005">
    <property type="protein sequence ID" value="GGB41098.1"/>
    <property type="molecule type" value="Genomic_DNA"/>
</dbReference>
<comment type="caution">
    <text evidence="10">The sequence shown here is derived from an EMBL/GenBank/DDBJ whole genome shotgun (WGS) entry which is preliminary data.</text>
</comment>
<dbReference type="SUPFAM" id="SSF75005">
    <property type="entry name" value="Arabinanase/levansucrase/invertase"/>
    <property type="match status" value="1"/>
</dbReference>
<dbReference type="AlphaFoldDB" id="A0A916TDV6"/>
<name>A0A916TDV6_9SPHN</name>
<comment type="similarity">
    <text evidence="2 5">Belongs to the glycosyl hydrolase 43 family.</text>
</comment>
<dbReference type="Pfam" id="PF04616">
    <property type="entry name" value="Glyco_hydro_43"/>
    <property type="match status" value="1"/>
</dbReference>
<feature type="active site" description="Proton donor" evidence="6">
    <location>
        <position position="225"/>
    </location>
</feature>
<dbReference type="InterPro" id="IPR016840">
    <property type="entry name" value="Glyco_hydro_43_endo_a_Ara-ase"/>
</dbReference>
<feature type="binding site" evidence="7">
    <location>
        <begin position="184"/>
        <end position="186"/>
    </location>
    <ligand>
        <name>substrate</name>
    </ligand>
</feature>
<feature type="chain" id="PRO_5037161235" description="Extracellular exo-alpha-(1-&gt;5)-L-arabinofuranosidase" evidence="9">
    <location>
        <begin position="26"/>
        <end position="347"/>
    </location>
</feature>
<feature type="site" description="Important for substrate recognition" evidence="8">
    <location>
        <position position="299"/>
    </location>
</feature>
<dbReference type="InterPro" id="IPR050727">
    <property type="entry name" value="GH43_arabinanases"/>
</dbReference>
<evidence type="ECO:0000256" key="1">
    <source>
        <dbReference type="ARBA" id="ARBA00004834"/>
    </source>
</evidence>
<dbReference type="InterPro" id="IPR023296">
    <property type="entry name" value="Glyco_hydro_beta-prop_sf"/>
</dbReference>
<feature type="active site" description="Proton acceptor" evidence="6">
    <location>
        <position position="43"/>
    </location>
</feature>
<comment type="catalytic activity">
    <reaction evidence="5">
        <text>Hydrolysis of terminal non-reducing alpha-L-arabinofuranoside residues in alpha-L-arabinosides.</text>
        <dbReference type="EC" id="3.2.1.55"/>
    </reaction>
</comment>
<dbReference type="RefSeq" id="WP_188660523.1">
    <property type="nucleotide sequence ID" value="NZ_BMIH01000005.1"/>
</dbReference>
<dbReference type="GO" id="GO:0046556">
    <property type="term" value="F:alpha-L-arabinofuranosidase activity"/>
    <property type="evidence" value="ECO:0007669"/>
    <property type="project" value="UniProtKB-EC"/>
</dbReference>
<evidence type="ECO:0000256" key="3">
    <source>
        <dbReference type="ARBA" id="ARBA00022801"/>
    </source>
</evidence>
<accession>A0A916TDV6</accession>
<feature type="binding site" evidence="7">
    <location>
        <position position="43"/>
    </location>
    <ligand>
        <name>substrate</name>
    </ligand>
</feature>
<feature type="signal peptide" evidence="9">
    <location>
        <begin position="1"/>
        <end position="25"/>
    </location>
</feature>
<evidence type="ECO:0000313" key="10">
    <source>
        <dbReference type="EMBL" id="GGB41098.1"/>
    </source>
</evidence>
<dbReference type="InterPro" id="IPR006710">
    <property type="entry name" value="Glyco_hydro_43"/>
</dbReference>
<dbReference type="Proteomes" id="UP000623067">
    <property type="component" value="Unassembled WGS sequence"/>
</dbReference>
<comment type="pathway">
    <text evidence="1 5">Glycan metabolism; L-arabinan degradation.</text>
</comment>
<dbReference type="CDD" id="cd08998">
    <property type="entry name" value="GH43_Arb43a-like"/>
    <property type="match status" value="1"/>
</dbReference>
<proteinExistence type="inferred from homology"/>
<dbReference type="PIRSF" id="PIRSF026534">
    <property type="entry name" value="Endo_alpha-L-arabinosidase"/>
    <property type="match status" value="1"/>
</dbReference>
<keyword evidence="4 5" id="KW-0326">Glycosidase</keyword>
<dbReference type="Gene3D" id="2.115.10.20">
    <property type="entry name" value="Glycosyl hydrolase domain, family 43"/>
    <property type="match status" value="1"/>
</dbReference>
<keyword evidence="9" id="KW-0732">Signal</keyword>
<dbReference type="PANTHER" id="PTHR43301:SF3">
    <property type="entry name" value="ARABINAN ENDO-1,5-ALPHA-L-ARABINOSIDASE A-RELATED"/>
    <property type="match status" value="1"/>
</dbReference>
<keyword evidence="11" id="KW-1185">Reference proteome</keyword>
<feature type="binding site" evidence="7">
    <location>
        <position position="125"/>
    </location>
    <ligand>
        <name>substrate</name>
    </ligand>
</feature>